<keyword evidence="3" id="KW-0964">Secreted</keyword>
<dbReference type="InterPro" id="IPR036116">
    <property type="entry name" value="FN3_sf"/>
</dbReference>
<dbReference type="SUPFAM" id="SSF49265">
    <property type="entry name" value="Fibronectin type III"/>
    <property type="match status" value="1"/>
</dbReference>
<accession>A0ABT6TFH8</accession>
<keyword evidence="7 9" id="KW-0326">Glycosidase</keyword>
<protein>
    <recommendedName>
        <fullName evidence="10">Endoglucanase</fullName>
        <ecNumber evidence="10">3.2.1.4</ecNumber>
    </recommendedName>
</protein>
<dbReference type="InterPro" id="IPR008928">
    <property type="entry name" value="6-hairpin_glycosidase_sf"/>
</dbReference>
<evidence type="ECO:0000256" key="6">
    <source>
        <dbReference type="ARBA" id="ARBA00023277"/>
    </source>
</evidence>
<keyword evidence="10" id="KW-0136">Cellulose degradation</keyword>
<evidence type="ECO:0000256" key="8">
    <source>
        <dbReference type="ARBA" id="ARBA00023326"/>
    </source>
</evidence>
<dbReference type="InterPro" id="IPR004197">
    <property type="entry name" value="Cellulase_Ig-like"/>
</dbReference>
<evidence type="ECO:0000256" key="4">
    <source>
        <dbReference type="ARBA" id="ARBA00022729"/>
    </source>
</evidence>
<dbReference type="PROSITE" id="PS00698">
    <property type="entry name" value="GH9_3"/>
    <property type="match status" value="1"/>
</dbReference>
<dbReference type="SUPFAM" id="SSF81296">
    <property type="entry name" value="E set domains"/>
    <property type="match status" value="1"/>
</dbReference>
<comment type="caution">
    <text evidence="12">The sequence shown here is derived from an EMBL/GenBank/DDBJ whole genome shotgun (WGS) entry which is preliminary data.</text>
</comment>
<comment type="catalytic activity">
    <reaction evidence="10">
        <text>Endohydrolysis of (1-&gt;4)-beta-D-glucosidic linkages in cellulose, lichenin and cereal beta-D-glucans.</text>
        <dbReference type="EC" id="3.2.1.4"/>
    </reaction>
</comment>
<evidence type="ECO:0000256" key="3">
    <source>
        <dbReference type="ARBA" id="ARBA00022525"/>
    </source>
</evidence>
<feature type="active site" evidence="9">
    <location>
        <position position="575"/>
    </location>
</feature>
<keyword evidence="4" id="KW-0732">Signal</keyword>
<dbReference type="PROSITE" id="PS51257">
    <property type="entry name" value="PROKAR_LIPOPROTEIN"/>
    <property type="match status" value="1"/>
</dbReference>
<keyword evidence="13" id="KW-1185">Reference proteome</keyword>
<dbReference type="InterPro" id="IPR033126">
    <property type="entry name" value="Glyco_hydro_9_Asp/Glu_AS"/>
</dbReference>
<dbReference type="Pfam" id="PF00041">
    <property type="entry name" value="fn3"/>
    <property type="match status" value="1"/>
</dbReference>
<evidence type="ECO:0000256" key="5">
    <source>
        <dbReference type="ARBA" id="ARBA00022801"/>
    </source>
</evidence>
<sequence length="859" mass="91266">MFKVLKTYTVLLTVAILTTAILSACGMKEEKSVQANASGSFIRVNQVGYSPGASKVGMVLSSTNLSGVRYDVYNSSNTSVLNGTISTASKGSWGDAGGANIPYAYALDFSSLNTVGSGYYIKINTYKSPTFNIDPAAYSSLADLSMKFFKVQRCGNTNPDGHLVCHVPGSNSSVDGKPDGASGTKDFTGGWHDASDYIKFMSTIGHVADVMLTAYIHHPEVFPEPGSINGVLTEAKVGLDFIQKMWDNTNQMLYMEVADGLDHDVDNDDLDSRSKTWPQNDNTIYGAARPVHPSPAGTGANLAGKAAAALALGAKIWGDPNGPSYNAALAGSYLTAAQQIYTWGKTRTGIAGDADEFYVDTDYKDDMAWAAAELYRATGTASYLTEAKAYSDSAGEWYNKSDTSLNWSRAYHWANYEIASLDPTYKNTAVGRINNHLNLKKNYANGQFWNTSSDPKWGTYEAMSNNAVEAMMYQELTGNTTYAALAQQQIDFMLGKNPWGVSMLNGAGTTWFKNPRHRVTTLNRVTNPNYQLRGSWSEGFETSAQYAVDQQDPLLAGQEDPAIAQFNDNRMIWHDNRRDYATNEVTISGNAAGMAMVAFMGGGAASSAPGVPTGLTATAAGSAQINVTWNPASGATGYDLEVDGAVVSSVASPYAHTGLSTGSTHTYKVRAKNSTGTSAWSAAASAATSSSASTDYATNGDAYVRDGTYATTNYGTASTIDIKGDPDAGYNRKGFVKFDLTGRSGTSVASALLKVYVSAASASTPVKVYGLAGNDSWIESGTGGITWDNQPSSTNAVLIGTLNVSSAGWYTIDAASYVNSQFGGDKKVTFKLQVENNNGASISLNSKENTANKPVLTVN</sequence>
<dbReference type="PANTHER" id="PTHR22298">
    <property type="entry name" value="ENDO-1,4-BETA-GLUCANASE"/>
    <property type="match status" value="1"/>
</dbReference>
<evidence type="ECO:0000256" key="1">
    <source>
        <dbReference type="ARBA" id="ARBA00004613"/>
    </source>
</evidence>
<dbReference type="Pfam" id="PF00759">
    <property type="entry name" value="Glyco_hydro_9"/>
    <property type="match status" value="1"/>
</dbReference>
<dbReference type="InterPro" id="IPR013783">
    <property type="entry name" value="Ig-like_fold"/>
</dbReference>
<evidence type="ECO:0000259" key="11">
    <source>
        <dbReference type="PROSITE" id="PS50853"/>
    </source>
</evidence>
<comment type="similarity">
    <text evidence="2 9 10">Belongs to the glycosyl hydrolase 9 (cellulase E) family.</text>
</comment>
<dbReference type="Pfam" id="PF02927">
    <property type="entry name" value="CelD_N"/>
    <property type="match status" value="1"/>
</dbReference>
<evidence type="ECO:0000313" key="12">
    <source>
        <dbReference type="EMBL" id="MDI4645585.1"/>
    </source>
</evidence>
<evidence type="ECO:0000256" key="10">
    <source>
        <dbReference type="RuleBase" id="RU361166"/>
    </source>
</evidence>
<comment type="subcellular location">
    <subcellularLocation>
        <location evidence="1">Secreted</location>
    </subcellularLocation>
</comment>
<organism evidence="12 13">
    <name type="scientific">Cohnella hashimotonis</name>
    <dbReference type="NCBI Taxonomy" id="2826895"/>
    <lineage>
        <taxon>Bacteria</taxon>
        <taxon>Bacillati</taxon>
        <taxon>Bacillota</taxon>
        <taxon>Bacilli</taxon>
        <taxon>Bacillales</taxon>
        <taxon>Paenibacillaceae</taxon>
        <taxon>Cohnella</taxon>
    </lineage>
</organism>
<keyword evidence="6 9" id="KW-0119">Carbohydrate metabolism</keyword>
<dbReference type="InterPro" id="IPR012341">
    <property type="entry name" value="6hp_glycosidase-like_sf"/>
</dbReference>
<proteinExistence type="inferred from homology"/>
<dbReference type="EMBL" id="JAGRPV010000001">
    <property type="protein sequence ID" value="MDI4645585.1"/>
    <property type="molecule type" value="Genomic_DNA"/>
</dbReference>
<dbReference type="InterPro" id="IPR055372">
    <property type="entry name" value="CBM96"/>
</dbReference>
<feature type="domain" description="Fibronectin type-III" evidence="11">
    <location>
        <begin position="611"/>
        <end position="691"/>
    </location>
</feature>
<dbReference type="GO" id="GO:0016787">
    <property type="term" value="F:hydrolase activity"/>
    <property type="evidence" value="ECO:0007669"/>
    <property type="project" value="UniProtKB-KW"/>
</dbReference>
<dbReference type="PROSITE" id="PS50853">
    <property type="entry name" value="FN3"/>
    <property type="match status" value="1"/>
</dbReference>
<dbReference type="EC" id="3.2.1.4" evidence="10"/>
<keyword evidence="5 9" id="KW-0378">Hydrolase</keyword>
<gene>
    <name evidence="12" type="ORF">KB449_11460</name>
</gene>
<dbReference type="Gene3D" id="2.60.40.10">
    <property type="entry name" value="Immunoglobulins"/>
    <property type="match status" value="2"/>
</dbReference>
<dbReference type="Proteomes" id="UP001161691">
    <property type="component" value="Unassembled WGS sequence"/>
</dbReference>
<dbReference type="CDD" id="cd00063">
    <property type="entry name" value="FN3"/>
    <property type="match status" value="1"/>
</dbReference>
<evidence type="ECO:0000313" key="13">
    <source>
        <dbReference type="Proteomes" id="UP001161691"/>
    </source>
</evidence>
<dbReference type="Gene3D" id="1.50.10.10">
    <property type="match status" value="1"/>
</dbReference>
<dbReference type="InterPro" id="IPR003961">
    <property type="entry name" value="FN3_dom"/>
</dbReference>
<reference evidence="12" key="1">
    <citation type="submission" date="2023-04" db="EMBL/GenBank/DDBJ databases">
        <title>Comparative genomic analysis of Cohnella hashimotonis sp. nov., isolated from the International Space Station.</title>
        <authorList>
            <person name="Venkateswaran K."/>
            <person name="Simpson A."/>
        </authorList>
    </citation>
    <scope>NUCLEOTIDE SEQUENCE</scope>
    <source>
        <strain evidence="12">F6_2S_P_1</strain>
    </source>
</reference>
<evidence type="ECO:0000256" key="9">
    <source>
        <dbReference type="PROSITE-ProRule" id="PRU10060"/>
    </source>
</evidence>
<evidence type="ECO:0000256" key="2">
    <source>
        <dbReference type="ARBA" id="ARBA00007072"/>
    </source>
</evidence>
<name>A0ABT6TFH8_9BACL</name>
<dbReference type="Pfam" id="PF24517">
    <property type="entry name" value="CBM96"/>
    <property type="match status" value="1"/>
</dbReference>
<dbReference type="SUPFAM" id="SSF48208">
    <property type="entry name" value="Six-hairpin glycosidases"/>
    <property type="match status" value="1"/>
</dbReference>
<dbReference type="RefSeq" id="WP_282908497.1">
    <property type="nucleotide sequence ID" value="NZ_JAGRPV010000001.1"/>
</dbReference>
<feature type="active site" evidence="9">
    <location>
        <position position="584"/>
    </location>
</feature>
<keyword evidence="8 9" id="KW-0624">Polysaccharide degradation</keyword>
<dbReference type="CDD" id="cd02850">
    <property type="entry name" value="E_set_Cellulase_N"/>
    <property type="match status" value="1"/>
</dbReference>
<evidence type="ECO:0000256" key="7">
    <source>
        <dbReference type="ARBA" id="ARBA00023295"/>
    </source>
</evidence>
<dbReference type="InterPro" id="IPR001701">
    <property type="entry name" value="Glyco_hydro_9"/>
</dbReference>
<dbReference type="InterPro" id="IPR014756">
    <property type="entry name" value="Ig_E-set"/>
</dbReference>
<dbReference type="SMART" id="SM00060">
    <property type="entry name" value="FN3"/>
    <property type="match status" value="1"/>
</dbReference>